<accession>A0ABV9FPC0</accession>
<dbReference type="PANTHER" id="PTHR43004:SF19">
    <property type="entry name" value="BINDING MONOOXYGENASE, PUTATIVE (JCVI)-RELATED"/>
    <property type="match status" value="1"/>
</dbReference>
<evidence type="ECO:0000313" key="5">
    <source>
        <dbReference type="EMBL" id="MFC4602720.1"/>
    </source>
</evidence>
<dbReference type="InterPro" id="IPR002938">
    <property type="entry name" value="FAD-bd"/>
</dbReference>
<keyword evidence="3" id="KW-0274">FAD</keyword>
<organism evidence="5 6">
    <name type="scientific">Rhodococcus kronopolitis</name>
    <dbReference type="NCBI Taxonomy" id="1460226"/>
    <lineage>
        <taxon>Bacteria</taxon>
        <taxon>Bacillati</taxon>
        <taxon>Actinomycetota</taxon>
        <taxon>Actinomycetes</taxon>
        <taxon>Mycobacteriales</taxon>
        <taxon>Nocardiaceae</taxon>
        <taxon>Rhodococcus</taxon>
    </lineage>
</organism>
<name>A0ABV9FPC0_9NOCA</name>
<dbReference type="Gene3D" id="3.40.30.120">
    <property type="match status" value="1"/>
</dbReference>
<comment type="caution">
    <text evidence="5">The sequence shown here is derived from an EMBL/GenBank/DDBJ whole genome shotgun (WGS) entry which is preliminary data.</text>
</comment>
<proteinExistence type="predicted"/>
<dbReference type="EMBL" id="JBHSFO010000002">
    <property type="protein sequence ID" value="MFC4602720.1"/>
    <property type="molecule type" value="Genomic_DNA"/>
</dbReference>
<keyword evidence="2" id="KW-0285">Flavoprotein</keyword>
<evidence type="ECO:0000259" key="4">
    <source>
        <dbReference type="Pfam" id="PF01494"/>
    </source>
</evidence>
<feature type="domain" description="FAD-binding" evidence="4">
    <location>
        <begin position="14"/>
        <end position="374"/>
    </location>
</feature>
<keyword evidence="6" id="KW-1185">Reference proteome</keyword>
<sequence length="553" mass="58682">MTSAVDPKIPHTSTDVLVVGAGPVGLTVALELRRHGVDVTVVERLAQRAPFAKAVGIQPRTLELWDSMGVVRPALDAGITMRGQLVYVDGAPTARLELSLPEQVPYRFLALPQYETERVLAEALTERGGAVRRGVEFAGFTQDHDHVVATVRGPRGVSTVSSRYLVGCDGAHSLVRKGLGVGFEGDAFPEQYMLADVELDWSQPAGYGVRSMHRVDGGPDDLLVAIPLPGESLPGARRYRVSMLVPDELVGAAPATGTVAHGLEGGRRPELRHVQAVLDRLAPEPTTARNLRWSSVFRISHRLASRYSAGRVFLAGDAAHIHPPTGALGMNTGIQDGVNLGWKLALAVRGQAADGLLDSYHDERHPVGEEVVGRTVRDARHGIGTGETDPAVAMARAAQLLVGYPDSALVGEDVAGGALAAGPGPGGRAPDARDLRQDCAAAPTRVHELFRHPGHTLLLWADDRHDAAAQRAVAAEIADRTGRAVRCYVIVAADADVTDASGITLRDTAGTFAAGYDARGRCGYLIRPDGYVGYRTDEVTVDGVLGTLARTLR</sequence>
<dbReference type="Proteomes" id="UP001595914">
    <property type="component" value="Unassembled WGS sequence"/>
</dbReference>
<dbReference type="InterPro" id="IPR050641">
    <property type="entry name" value="RIFMO-like"/>
</dbReference>
<evidence type="ECO:0000313" key="6">
    <source>
        <dbReference type="Proteomes" id="UP001595914"/>
    </source>
</evidence>
<comment type="cofactor">
    <cofactor evidence="1">
        <name>FAD</name>
        <dbReference type="ChEBI" id="CHEBI:57692"/>
    </cofactor>
</comment>
<dbReference type="RefSeq" id="WP_378414159.1">
    <property type="nucleotide sequence ID" value="NZ_JBHSFO010000002.1"/>
</dbReference>
<dbReference type="Gene3D" id="3.50.50.60">
    <property type="entry name" value="FAD/NAD(P)-binding domain"/>
    <property type="match status" value="1"/>
</dbReference>
<evidence type="ECO:0000256" key="1">
    <source>
        <dbReference type="ARBA" id="ARBA00001974"/>
    </source>
</evidence>
<dbReference type="Gene3D" id="3.30.70.2450">
    <property type="match status" value="1"/>
</dbReference>
<evidence type="ECO:0000256" key="2">
    <source>
        <dbReference type="ARBA" id="ARBA00022630"/>
    </source>
</evidence>
<dbReference type="InterPro" id="IPR036188">
    <property type="entry name" value="FAD/NAD-bd_sf"/>
</dbReference>
<protein>
    <submittedName>
        <fullName evidence="5">FAD-dependent oxidoreductase</fullName>
    </submittedName>
</protein>
<dbReference type="PANTHER" id="PTHR43004">
    <property type="entry name" value="TRK SYSTEM POTASSIUM UPTAKE PROTEIN"/>
    <property type="match status" value="1"/>
</dbReference>
<dbReference type="SUPFAM" id="SSF51905">
    <property type="entry name" value="FAD/NAD(P)-binding domain"/>
    <property type="match status" value="1"/>
</dbReference>
<evidence type="ECO:0000256" key="3">
    <source>
        <dbReference type="ARBA" id="ARBA00022827"/>
    </source>
</evidence>
<dbReference type="PRINTS" id="PR00420">
    <property type="entry name" value="RNGMNOXGNASE"/>
</dbReference>
<dbReference type="Pfam" id="PF01494">
    <property type="entry name" value="FAD_binding_3"/>
    <property type="match status" value="1"/>
</dbReference>
<gene>
    <name evidence="5" type="ORF">ACFO6S_03330</name>
</gene>
<reference evidence="6" key="1">
    <citation type="journal article" date="2019" name="Int. J. Syst. Evol. Microbiol.">
        <title>The Global Catalogue of Microorganisms (GCM) 10K type strain sequencing project: providing services to taxonomists for standard genome sequencing and annotation.</title>
        <authorList>
            <consortium name="The Broad Institute Genomics Platform"/>
            <consortium name="The Broad Institute Genome Sequencing Center for Infectious Disease"/>
            <person name="Wu L."/>
            <person name="Ma J."/>
        </authorList>
    </citation>
    <scope>NUCLEOTIDE SEQUENCE [LARGE SCALE GENOMIC DNA]</scope>
    <source>
        <strain evidence="6">CCUG 54520</strain>
    </source>
</reference>